<protein>
    <submittedName>
        <fullName evidence="1">Uncharacterized protein</fullName>
    </submittedName>
</protein>
<dbReference type="OrthoDB" id="4283397at2"/>
<keyword evidence="2" id="KW-1185">Reference proteome</keyword>
<reference evidence="1 2" key="1">
    <citation type="submission" date="2016-10" db="EMBL/GenBank/DDBJ databases">
        <authorList>
            <person name="de Groot N.N."/>
        </authorList>
    </citation>
    <scope>NUCLEOTIDE SEQUENCE [LARGE SCALE GENOMIC DNA]</scope>
    <source>
        <strain evidence="1 2">CGMCC 4.1877</strain>
    </source>
</reference>
<sequence>MREIEIAEVPGGRVRILPDDAPESPRDWDTVGHLVLDVARHQMPWEDHTGRLRELCERGGWRLAARYLTAFCDAVVVPVYGYAHGDLALRAGEPVGCFTDPWDAGQAGLAYLTRDELRTACGGIYPGAQQAEALLGAEVATYDQWARGQVVGYIAEQWTPCPAGPAGEHAGCGGGGDWVEVEACWGIYGVDDAITQGRTVLAGVRHPR</sequence>
<evidence type="ECO:0000313" key="1">
    <source>
        <dbReference type="EMBL" id="SFO39483.1"/>
    </source>
</evidence>
<evidence type="ECO:0000313" key="2">
    <source>
        <dbReference type="Proteomes" id="UP000199614"/>
    </source>
</evidence>
<proteinExistence type="predicted"/>
<organism evidence="1 2">
    <name type="scientific">Pseudonocardia ammonioxydans</name>
    <dbReference type="NCBI Taxonomy" id="260086"/>
    <lineage>
        <taxon>Bacteria</taxon>
        <taxon>Bacillati</taxon>
        <taxon>Actinomycetota</taxon>
        <taxon>Actinomycetes</taxon>
        <taxon>Pseudonocardiales</taxon>
        <taxon>Pseudonocardiaceae</taxon>
        <taxon>Pseudonocardia</taxon>
    </lineage>
</organism>
<gene>
    <name evidence="1" type="ORF">SAMN05216207_10512</name>
</gene>
<dbReference type="EMBL" id="FOUY01000051">
    <property type="protein sequence ID" value="SFO39483.1"/>
    <property type="molecule type" value="Genomic_DNA"/>
</dbReference>
<dbReference type="STRING" id="260086.SAMN05216207_10512"/>
<dbReference type="RefSeq" id="WP_093354351.1">
    <property type="nucleotide sequence ID" value="NZ_FOUY01000051.1"/>
</dbReference>
<accession>A0A1I5GUB7</accession>
<name>A0A1I5GUB7_PSUAM</name>
<dbReference type="Proteomes" id="UP000199614">
    <property type="component" value="Unassembled WGS sequence"/>
</dbReference>
<dbReference type="AlphaFoldDB" id="A0A1I5GUB7"/>